<proteinExistence type="predicted"/>
<evidence type="ECO:0000256" key="1">
    <source>
        <dbReference type="SAM" id="MobiDB-lite"/>
    </source>
</evidence>
<gene>
    <name evidence="2" type="ORF">GCM10017577_23450</name>
</gene>
<feature type="region of interest" description="Disordered" evidence="1">
    <location>
        <begin position="1"/>
        <end position="31"/>
    </location>
</feature>
<sequence length="112" mass="11638">MHTRAGRWGRGRSNLVLGEPTPVRAMPRGTPSSGVLAVRALRQADEFARARLALRPHMGRVRVPIRGGRFGAVGLSCEVPVSALGRPARVDSTPVGADSSSGPPVPGASGRP</sequence>
<reference evidence="2" key="1">
    <citation type="journal article" date="2014" name="Int. J. Syst. Evol. Microbiol.">
        <title>Complete genome sequence of Corynebacterium casei LMG S-19264T (=DSM 44701T), isolated from a smear-ripened cheese.</title>
        <authorList>
            <consortium name="US DOE Joint Genome Institute (JGI-PGF)"/>
            <person name="Walter F."/>
            <person name="Albersmeier A."/>
            <person name="Kalinowski J."/>
            <person name="Ruckert C."/>
        </authorList>
    </citation>
    <scope>NUCLEOTIDE SEQUENCE</scope>
    <source>
        <strain evidence="2">VKM Ac-1069</strain>
    </source>
</reference>
<protein>
    <submittedName>
        <fullName evidence="2">Uncharacterized protein</fullName>
    </submittedName>
</protein>
<evidence type="ECO:0000313" key="2">
    <source>
        <dbReference type="EMBL" id="GLL11204.1"/>
    </source>
</evidence>
<organism evidence="2 3">
    <name type="scientific">Pseudonocardia halophobica</name>
    <dbReference type="NCBI Taxonomy" id="29401"/>
    <lineage>
        <taxon>Bacteria</taxon>
        <taxon>Bacillati</taxon>
        <taxon>Actinomycetota</taxon>
        <taxon>Actinomycetes</taxon>
        <taxon>Pseudonocardiales</taxon>
        <taxon>Pseudonocardiaceae</taxon>
        <taxon>Pseudonocardia</taxon>
    </lineage>
</organism>
<keyword evidence="3" id="KW-1185">Reference proteome</keyword>
<feature type="compositionally biased region" description="Basic residues" evidence="1">
    <location>
        <begin position="1"/>
        <end position="10"/>
    </location>
</feature>
<accession>A0A9W6NVU6</accession>
<feature type="compositionally biased region" description="Low complexity" evidence="1">
    <location>
        <begin position="94"/>
        <end position="112"/>
    </location>
</feature>
<dbReference type="AlphaFoldDB" id="A0A9W6NVU6"/>
<dbReference type="EMBL" id="BSFQ01000007">
    <property type="protein sequence ID" value="GLL11204.1"/>
    <property type="molecule type" value="Genomic_DNA"/>
</dbReference>
<reference evidence="2" key="2">
    <citation type="submission" date="2023-01" db="EMBL/GenBank/DDBJ databases">
        <authorList>
            <person name="Sun Q."/>
            <person name="Evtushenko L."/>
        </authorList>
    </citation>
    <scope>NUCLEOTIDE SEQUENCE</scope>
    <source>
        <strain evidence="2">VKM Ac-1069</strain>
    </source>
</reference>
<dbReference type="Proteomes" id="UP001143463">
    <property type="component" value="Unassembled WGS sequence"/>
</dbReference>
<name>A0A9W6NVU6_9PSEU</name>
<comment type="caution">
    <text evidence="2">The sequence shown here is derived from an EMBL/GenBank/DDBJ whole genome shotgun (WGS) entry which is preliminary data.</text>
</comment>
<feature type="region of interest" description="Disordered" evidence="1">
    <location>
        <begin position="83"/>
        <end position="112"/>
    </location>
</feature>
<evidence type="ECO:0000313" key="3">
    <source>
        <dbReference type="Proteomes" id="UP001143463"/>
    </source>
</evidence>